<accession>A0A318ZIF1</accession>
<dbReference type="OrthoDB" id="405906at2759"/>
<dbReference type="PANTHER" id="PTHR37013">
    <property type="entry name" value="INTEGRAL MEMBRANE PROTEIN (AFU_ORTHOLOGUE AFUA_1G05950)-RELATED"/>
    <property type="match status" value="1"/>
</dbReference>
<dbReference type="AlphaFoldDB" id="A0A318ZIF1"/>
<sequence length="326" mass="36269">MSAFDESHKQGSGFSAVIPGDTVQKYVISAFAAITWYNAIELVVLCLTTFQRYRGCYFWSLLITSFSLIPHVLGYTLFLFTPFVSRYISVTLIVLTWYCMVTGHSLVLWSRLHLVLQHPKLLHWILGLIILDAVLFHVPTTVLLYGALTKAPAWQAGYNAMERIQLIAFCVQEAFLSGIYVYETIRMLRLRPERPRHLILTQLLIINIAILILDLAVVAIEYAGYYALQVMFKPVAYSIKLKLEYAILGRLVQIAKGPSLDGSDPLSNPSATSAFVTTPQGWEECLEGGGRNSNATTVVRPMESGESGRGSHASIVRSRGSLVSTC</sequence>
<evidence type="ECO:0000313" key="5">
    <source>
        <dbReference type="Proteomes" id="UP000248349"/>
    </source>
</evidence>
<dbReference type="GeneID" id="37081515"/>
<dbReference type="PANTHER" id="PTHR37013:SF7">
    <property type="entry name" value="INTEGRAL MEMBRANE PROTEIN"/>
    <property type="match status" value="1"/>
</dbReference>
<feature type="transmembrane region" description="Helical" evidence="2">
    <location>
        <begin position="57"/>
        <end position="81"/>
    </location>
</feature>
<dbReference type="InterPro" id="IPR056120">
    <property type="entry name" value="DUF7703"/>
</dbReference>
<evidence type="ECO:0000259" key="3">
    <source>
        <dbReference type="Pfam" id="PF24802"/>
    </source>
</evidence>
<keyword evidence="2" id="KW-0812">Transmembrane</keyword>
<feature type="transmembrane region" description="Helical" evidence="2">
    <location>
        <begin position="26"/>
        <end position="50"/>
    </location>
</feature>
<organism evidence="4 5">
    <name type="scientific">Aspergillus saccharolyticus JOP 1030-1</name>
    <dbReference type="NCBI Taxonomy" id="1450539"/>
    <lineage>
        <taxon>Eukaryota</taxon>
        <taxon>Fungi</taxon>
        <taxon>Dikarya</taxon>
        <taxon>Ascomycota</taxon>
        <taxon>Pezizomycotina</taxon>
        <taxon>Eurotiomycetes</taxon>
        <taxon>Eurotiomycetidae</taxon>
        <taxon>Eurotiales</taxon>
        <taxon>Aspergillaceae</taxon>
        <taxon>Aspergillus</taxon>
        <taxon>Aspergillus subgen. Circumdati</taxon>
    </lineage>
</organism>
<feature type="domain" description="DUF7703" evidence="3">
    <location>
        <begin position="21"/>
        <end position="256"/>
    </location>
</feature>
<feature type="transmembrane region" description="Helical" evidence="2">
    <location>
        <begin position="121"/>
        <end position="144"/>
    </location>
</feature>
<proteinExistence type="predicted"/>
<feature type="transmembrane region" description="Helical" evidence="2">
    <location>
        <begin position="164"/>
        <end position="182"/>
    </location>
</feature>
<name>A0A318ZIF1_9EURO</name>
<dbReference type="Pfam" id="PF24802">
    <property type="entry name" value="DUF7703"/>
    <property type="match status" value="1"/>
</dbReference>
<feature type="transmembrane region" description="Helical" evidence="2">
    <location>
        <begin position="203"/>
        <end position="228"/>
    </location>
</feature>
<dbReference type="Proteomes" id="UP000248349">
    <property type="component" value="Unassembled WGS sequence"/>
</dbReference>
<dbReference type="EMBL" id="KZ821243">
    <property type="protein sequence ID" value="PYH43470.1"/>
    <property type="molecule type" value="Genomic_DNA"/>
</dbReference>
<evidence type="ECO:0000256" key="2">
    <source>
        <dbReference type="SAM" id="Phobius"/>
    </source>
</evidence>
<dbReference type="STRING" id="1450539.A0A318ZIF1"/>
<evidence type="ECO:0000256" key="1">
    <source>
        <dbReference type="SAM" id="MobiDB-lite"/>
    </source>
</evidence>
<keyword evidence="2" id="KW-1133">Transmembrane helix</keyword>
<feature type="transmembrane region" description="Helical" evidence="2">
    <location>
        <begin position="87"/>
        <end position="109"/>
    </location>
</feature>
<feature type="region of interest" description="Disordered" evidence="1">
    <location>
        <begin position="286"/>
        <end position="326"/>
    </location>
</feature>
<reference evidence="4 5" key="1">
    <citation type="submission" date="2016-12" db="EMBL/GenBank/DDBJ databases">
        <title>The genomes of Aspergillus section Nigri reveals drivers in fungal speciation.</title>
        <authorList>
            <consortium name="DOE Joint Genome Institute"/>
            <person name="Vesth T.C."/>
            <person name="Nybo J."/>
            <person name="Theobald S."/>
            <person name="Brandl J."/>
            <person name="Frisvad J.C."/>
            <person name="Nielsen K.F."/>
            <person name="Lyhne E.K."/>
            <person name="Kogle M.E."/>
            <person name="Kuo A."/>
            <person name="Riley R."/>
            <person name="Clum A."/>
            <person name="Nolan M."/>
            <person name="Lipzen A."/>
            <person name="Salamov A."/>
            <person name="Henrissat B."/>
            <person name="Wiebenga A."/>
            <person name="De Vries R.P."/>
            <person name="Grigoriev I.V."/>
            <person name="Mortensen U.H."/>
            <person name="Andersen M.R."/>
            <person name="Baker S.E."/>
        </authorList>
    </citation>
    <scope>NUCLEOTIDE SEQUENCE [LARGE SCALE GENOMIC DNA]</scope>
    <source>
        <strain evidence="4 5">JOP 1030-1</strain>
    </source>
</reference>
<evidence type="ECO:0000313" key="4">
    <source>
        <dbReference type="EMBL" id="PYH43470.1"/>
    </source>
</evidence>
<dbReference type="RefSeq" id="XP_025429452.1">
    <property type="nucleotide sequence ID" value="XM_025580286.1"/>
</dbReference>
<keyword evidence="2" id="KW-0472">Membrane</keyword>
<keyword evidence="5" id="KW-1185">Reference proteome</keyword>
<gene>
    <name evidence="4" type="ORF">BP01DRAFT_99268</name>
</gene>
<protein>
    <recommendedName>
        <fullName evidence="3">DUF7703 domain-containing protein</fullName>
    </recommendedName>
</protein>